<evidence type="ECO:0000256" key="1">
    <source>
        <dbReference type="SAM" id="Phobius"/>
    </source>
</evidence>
<organism evidence="2 3">
    <name type="scientific">Sediminihabitans luteus</name>
    <dbReference type="NCBI Taxonomy" id="1138585"/>
    <lineage>
        <taxon>Bacteria</taxon>
        <taxon>Bacillati</taxon>
        <taxon>Actinomycetota</taxon>
        <taxon>Actinomycetes</taxon>
        <taxon>Micrococcales</taxon>
        <taxon>Cellulomonadaceae</taxon>
        <taxon>Sediminihabitans</taxon>
    </lineage>
</organism>
<feature type="transmembrane region" description="Helical" evidence="1">
    <location>
        <begin position="422"/>
        <end position="440"/>
    </location>
</feature>
<keyword evidence="1" id="KW-0472">Membrane</keyword>
<keyword evidence="3" id="KW-1185">Reference proteome</keyword>
<dbReference type="AlphaFoldDB" id="A0A2M9CPN0"/>
<sequence length="489" mass="47744">MVSDPGAARAVRRAGTLRRPRPGGTDLLAVVVTGALLLGTAGSVVVAGARQVAGARAWSSGAVPAGEVPAGTVLAGAVLVGVALACVALGAFRAAGPVGLSRAQVVWWLPLPVPRRALLLPSVLARLGLVVLAAVVLAATVLVAAGAPAPVVVGGSVVTGGVVVLLHAVATLAQIGPGRARGALDAVVELGPPVALAVLVLAGLGAGLAGTPVPAVLGAVPGGGGSAAVVGCIALAGLAVVVLALVTEAVALARLDRASVAALAAAAGARERHHTDLMSMRASAVRRPPARPRAGALGRTTARPWRRGPAWALLRAHRLAWARRRVVPSLLTAALVPAVVAGSGVTQGSTPLFVFAVAAATLRAVTLAGVGARTIAESPAFAAHVPLRPRAAAGLAAVVPGVVLLAWTVVTTGLLTLVGLPVPGPAALVPLAAGLSVAAVRGATRGEPDWSAPLLATPAGGLPWGWVVWCARGRVEALAVLGAAVALAA</sequence>
<protein>
    <recommendedName>
        <fullName evidence="4">ABC-2 type transport system permease protein</fullName>
    </recommendedName>
</protein>
<feature type="transmembrane region" description="Helical" evidence="1">
    <location>
        <begin position="194"/>
        <end position="220"/>
    </location>
</feature>
<proteinExistence type="predicted"/>
<feature type="transmembrane region" description="Helical" evidence="1">
    <location>
        <begin position="391"/>
        <end position="410"/>
    </location>
</feature>
<evidence type="ECO:0008006" key="4">
    <source>
        <dbReference type="Google" id="ProtNLM"/>
    </source>
</evidence>
<feature type="transmembrane region" description="Helical" evidence="1">
    <location>
        <begin position="226"/>
        <end position="247"/>
    </location>
</feature>
<feature type="transmembrane region" description="Helical" evidence="1">
    <location>
        <begin position="27"/>
        <end position="49"/>
    </location>
</feature>
<dbReference type="Pfam" id="PF19814">
    <property type="entry name" value="DUF6297"/>
    <property type="match status" value="1"/>
</dbReference>
<feature type="transmembrane region" description="Helical" evidence="1">
    <location>
        <begin position="69"/>
        <end position="92"/>
    </location>
</feature>
<evidence type="ECO:0000313" key="3">
    <source>
        <dbReference type="Proteomes" id="UP000231693"/>
    </source>
</evidence>
<gene>
    <name evidence="2" type="ORF">CLV28_1326</name>
</gene>
<dbReference type="RefSeq" id="WP_100422544.1">
    <property type="nucleotide sequence ID" value="NZ_BOOX01000002.1"/>
</dbReference>
<feature type="transmembrane region" description="Helical" evidence="1">
    <location>
        <begin position="326"/>
        <end position="346"/>
    </location>
</feature>
<name>A0A2M9CPN0_9CELL</name>
<keyword evidence="1" id="KW-0812">Transmembrane</keyword>
<comment type="caution">
    <text evidence="2">The sequence shown here is derived from an EMBL/GenBank/DDBJ whole genome shotgun (WGS) entry which is preliminary data.</text>
</comment>
<accession>A0A2M9CPN0</accession>
<feature type="transmembrane region" description="Helical" evidence="1">
    <location>
        <begin position="123"/>
        <end position="145"/>
    </location>
</feature>
<dbReference type="Proteomes" id="UP000231693">
    <property type="component" value="Unassembled WGS sequence"/>
</dbReference>
<evidence type="ECO:0000313" key="2">
    <source>
        <dbReference type="EMBL" id="PJJ73844.1"/>
    </source>
</evidence>
<feature type="transmembrane region" description="Helical" evidence="1">
    <location>
        <begin position="151"/>
        <end position="173"/>
    </location>
</feature>
<feature type="transmembrane region" description="Helical" evidence="1">
    <location>
        <begin position="352"/>
        <end position="370"/>
    </location>
</feature>
<keyword evidence="1" id="KW-1133">Transmembrane helix</keyword>
<dbReference type="EMBL" id="PGFE01000002">
    <property type="protein sequence ID" value="PJJ73844.1"/>
    <property type="molecule type" value="Genomic_DNA"/>
</dbReference>
<dbReference type="InterPro" id="IPR046264">
    <property type="entry name" value="DUF6297"/>
</dbReference>
<reference evidence="2 3" key="1">
    <citation type="submission" date="2017-11" db="EMBL/GenBank/DDBJ databases">
        <title>Genomic Encyclopedia of Archaeal and Bacterial Type Strains, Phase II (KMG-II): From Individual Species to Whole Genera.</title>
        <authorList>
            <person name="Goeker M."/>
        </authorList>
    </citation>
    <scope>NUCLEOTIDE SEQUENCE [LARGE SCALE GENOMIC DNA]</scope>
    <source>
        <strain evidence="2 3">DSM 25478</strain>
    </source>
</reference>